<dbReference type="AlphaFoldDB" id="A0A329E6B6"/>
<protein>
    <submittedName>
        <fullName evidence="1">Uncharacterized protein</fullName>
    </submittedName>
</protein>
<organism evidence="1 2">
    <name type="scientific">Vibrio diazotrophicus</name>
    <dbReference type="NCBI Taxonomy" id="685"/>
    <lineage>
        <taxon>Bacteria</taxon>
        <taxon>Pseudomonadati</taxon>
        <taxon>Pseudomonadota</taxon>
        <taxon>Gammaproteobacteria</taxon>
        <taxon>Vibrionales</taxon>
        <taxon>Vibrionaceae</taxon>
        <taxon>Vibrio</taxon>
    </lineage>
</organism>
<evidence type="ECO:0000313" key="2">
    <source>
        <dbReference type="Proteomes" id="UP000248729"/>
    </source>
</evidence>
<comment type="caution">
    <text evidence="1">The sequence shown here is derived from an EMBL/GenBank/DDBJ whole genome shotgun (WGS) entry which is preliminary data.</text>
</comment>
<evidence type="ECO:0000313" key="1">
    <source>
        <dbReference type="EMBL" id="RAS60456.1"/>
    </source>
</evidence>
<accession>A0A329E6B6</accession>
<dbReference type="Proteomes" id="UP000248729">
    <property type="component" value="Unassembled WGS sequence"/>
</dbReference>
<dbReference type="EMBL" id="QLTR01000022">
    <property type="protein sequence ID" value="RAS60456.1"/>
    <property type="molecule type" value="Genomic_DNA"/>
</dbReference>
<reference evidence="1 2" key="1">
    <citation type="submission" date="2018-06" db="EMBL/GenBank/DDBJ databases">
        <title>Freshwater and sediment microbial communities from various areas in North America, analyzing microbe dynamics in response to fracking.</title>
        <authorList>
            <person name="Lamendella R."/>
        </authorList>
    </citation>
    <scope>NUCLEOTIDE SEQUENCE [LARGE SCALE GENOMIC DNA]</scope>
    <source>
        <strain evidence="1 2">99A</strain>
    </source>
</reference>
<sequence>MSNKPKYPVYLSQLKQFKESAKQFADLISDESETSPISAFKRNDWLSQALGHKGHSDLTFFAKSCRDSDTSEELYLFCDDDQLQTAIIDIFSSKLPSVPREVIESAAFQMKMGEYFRMLNTPLTEEESEALSKLGGYGMDDTYYG</sequence>
<gene>
    <name evidence="1" type="ORF">DET48_12218</name>
</gene>
<proteinExistence type="predicted"/>
<name>A0A329E6B6_VIBDI</name>
<dbReference type="RefSeq" id="WP_112404377.1">
    <property type="nucleotide sequence ID" value="NZ_QLTR01000022.1"/>
</dbReference>